<dbReference type="InterPro" id="IPR036412">
    <property type="entry name" value="HAD-like_sf"/>
</dbReference>
<evidence type="ECO:0000313" key="3">
    <source>
        <dbReference type="RefSeq" id="XP_002740993.1"/>
    </source>
</evidence>
<dbReference type="SUPFAM" id="SSF52540">
    <property type="entry name" value="P-loop containing nucleoside triphosphate hydrolases"/>
    <property type="match status" value="1"/>
</dbReference>
<dbReference type="CDD" id="cd01625">
    <property type="entry name" value="HAD_PNP"/>
    <property type="match status" value="1"/>
</dbReference>
<feature type="region of interest" description="Disordered" evidence="1">
    <location>
        <begin position="1"/>
        <end position="20"/>
    </location>
</feature>
<dbReference type="NCBIfam" id="TIGR01662">
    <property type="entry name" value="HAD-SF-IIIA"/>
    <property type="match status" value="1"/>
</dbReference>
<dbReference type="InterPro" id="IPR023214">
    <property type="entry name" value="HAD_sf"/>
</dbReference>
<evidence type="ECO:0000313" key="2">
    <source>
        <dbReference type="Proteomes" id="UP000694865"/>
    </source>
</evidence>
<dbReference type="InterPro" id="IPR013954">
    <property type="entry name" value="PNK3P"/>
</dbReference>
<name>A0ABM0GZQ8_SACKO</name>
<reference evidence="3" key="1">
    <citation type="submission" date="2025-08" db="UniProtKB">
        <authorList>
            <consortium name="RefSeq"/>
        </authorList>
    </citation>
    <scope>IDENTIFICATION</scope>
    <source>
        <tissue evidence="3">Testes</tissue>
    </source>
</reference>
<dbReference type="Gene3D" id="3.40.50.300">
    <property type="entry name" value="P-loop containing nucleotide triphosphate hydrolases"/>
    <property type="match status" value="1"/>
</dbReference>
<dbReference type="NCBIfam" id="TIGR01664">
    <property type="entry name" value="DNA-3'-Pase"/>
    <property type="match status" value="1"/>
</dbReference>
<gene>
    <name evidence="3" type="primary">LOC100369642</name>
</gene>
<dbReference type="InterPro" id="IPR006551">
    <property type="entry name" value="Polynucleotide_phosphatase"/>
</dbReference>
<dbReference type="InterPro" id="IPR006549">
    <property type="entry name" value="HAD-SF_hydro_IIIA"/>
</dbReference>
<dbReference type="Pfam" id="PF13671">
    <property type="entry name" value="AAA_33"/>
    <property type="match status" value="1"/>
</dbReference>
<evidence type="ECO:0000256" key="1">
    <source>
        <dbReference type="SAM" id="MobiDB-lite"/>
    </source>
</evidence>
<protein>
    <submittedName>
        <fullName evidence="3">Uncharacterized protein F21D5.5-like</fullName>
    </submittedName>
</protein>
<organism evidence="2 3">
    <name type="scientific">Saccoglossus kowalevskii</name>
    <name type="common">Acorn worm</name>
    <dbReference type="NCBI Taxonomy" id="10224"/>
    <lineage>
        <taxon>Eukaryota</taxon>
        <taxon>Metazoa</taxon>
        <taxon>Hemichordata</taxon>
        <taxon>Enteropneusta</taxon>
        <taxon>Harrimaniidae</taxon>
        <taxon>Saccoglossus</taxon>
    </lineage>
</organism>
<keyword evidence="2" id="KW-1185">Reference proteome</keyword>
<dbReference type="RefSeq" id="XP_002740993.1">
    <property type="nucleotide sequence ID" value="XM_002740947.2"/>
</dbReference>
<dbReference type="Gene3D" id="3.40.50.1000">
    <property type="entry name" value="HAD superfamily/HAD-like"/>
    <property type="match status" value="1"/>
</dbReference>
<dbReference type="PANTHER" id="PTHR12083">
    <property type="entry name" value="BIFUNCTIONAL POLYNUCLEOTIDE PHOSPHATASE/KINASE"/>
    <property type="match status" value="1"/>
</dbReference>
<sequence>MPKRKNPSTGSAPEENSVKKKKTLCKATWMWVDPAKKKTESKPVDFKAVTGALSPLIQLTGSGIPGRKNIAAFDIDGTVIKTRSGAKFAKGPKDWQWWEDKVPSKLRDAYNSGYKIVFFTNQAGIEKKHVAPKEICTKCDDIIGKLGIPVQVFMCTGQNEFRKPCAMVFDHMETQCNDGIPVNRKKSYYVGDAAGRAKNWAPGKARDFSCSDRMFAANCGLKFYTPEEYFQGGERLRKFQWRTLNPTKELKNAASRVPETYHTKKQEMIVMVGYPASGKSTFSRNYLVPHDYEIVNMDTLGTQSKCKKLTNQVLEAGKSVVIDNTNPHKYIRKDYMDLAKAYGVPARCFWFQTSLELAHHMNLYRQTQTRGKTRRVPDVAFNVFKMNFSEPELAEGFSEIKKIEFIPKFASKNDESVFKQWTC</sequence>
<dbReference type="GeneID" id="100369642"/>
<proteinExistence type="predicted"/>
<dbReference type="InterPro" id="IPR027417">
    <property type="entry name" value="P-loop_NTPase"/>
</dbReference>
<accession>A0ABM0GZQ8</accession>
<dbReference type="Pfam" id="PF08645">
    <property type="entry name" value="PNK3P"/>
    <property type="match status" value="1"/>
</dbReference>
<dbReference type="SUPFAM" id="SSF56784">
    <property type="entry name" value="HAD-like"/>
    <property type="match status" value="1"/>
</dbReference>
<dbReference type="Proteomes" id="UP000694865">
    <property type="component" value="Unplaced"/>
</dbReference>
<dbReference type="PANTHER" id="PTHR12083:SF18">
    <property type="entry name" value="BIFUNCTIONAL POLYNUCLEOTIDE PHOSPHATASE_KINASE"/>
    <property type="match status" value="1"/>
</dbReference>